<dbReference type="RefSeq" id="WP_155545784.1">
    <property type="nucleotide sequence ID" value="NZ_CABVGP010000002.1"/>
</dbReference>
<evidence type="ECO:0000256" key="1">
    <source>
        <dbReference type="ARBA" id="ARBA00023002"/>
    </source>
</evidence>
<evidence type="ECO:0000259" key="2">
    <source>
        <dbReference type="Pfam" id="PF00296"/>
    </source>
</evidence>
<dbReference type="InterPro" id="IPR011251">
    <property type="entry name" value="Luciferase-like_dom"/>
</dbReference>
<name>A0A6I8LWD3_9PSEU</name>
<accession>A0A6I8LWD3</accession>
<reference evidence="3 4" key="1">
    <citation type="submission" date="2019-09" db="EMBL/GenBank/DDBJ databases">
        <authorList>
            <person name="Leyn A S."/>
        </authorList>
    </citation>
    <scope>NUCLEOTIDE SEQUENCE [LARGE SCALE GENOMIC DNA]</scope>
    <source>
        <strain evidence="3">AA231_1</strain>
    </source>
</reference>
<dbReference type="EMBL" id="CABVGP010000002">
    <property type="protein sequence ID" value="VVJ20718.1"/>
    <property type="molecule type" value="Genomic_DNA"/>
</dbReference>
<gene>
    <name evidence="3" type="ORF">AA23TX_05739</name>
</gene>
<dbReference type="Proteomes" id="UP000399805">
    <property type="component" value="Unassembled WGS sequence"/>
</dbReference>
<dbReference type="PANTHER" id="PTHR43244">
    <property type="match status" value="1"/>
</dbReference>
<dbReference type="PANTHER" id="PTHR43244:SF1">
    <property type="entry name" value="5,10-METHYLENETETRAHYDROMETHANOPTERIN REDUCTASE"/>
    <property type="match status" value="1"/>
</dbReference>
<dbReference type="AlphaFoldDB" id="A0A6I8LWD3"/>
<sequence>MSRSVSPGIVWATSAPVAAGVGHLNLAKLAGMGSLWTVDHLVSPFPRSVWDTGFTFLAKGSPTPDEAFDFATALGHLAAKAGNVRLAVGVTDPHRRHPVSLAQTFLTLSHFTRKPPILGLGAGERENLDPYGVAYDRPVARLAEAVQIIRKCFDATEPFDFEGEFFRLDQAVLDLRAPKGRRPEIWLAAHGPRMLELTGRYADGWYPWEPVDPDEYGRRLREVQGAAKRAGRDPEAIQAAQVLTVVLGRDERHVRRLLRAKSVRYLALLADAGAWRAFGAEHPLGPDFRGAMDLLPHRYGRAQVEAAIRAAPDELVASRVVAGTPKQVRDRIGGLVDAGLRHPVLVAASALVAPADAVYSMAGLVWLSRSLRTRRAGRVSPVTQEVPV</sequence>
<evidence type="ECO:0000313" key="4">
    <source>
        <dbReference type="Proteomes" id="UP000399805"/>
    </source>
</evidence>
<dbReference type="GO" id="GO:0016705">
    <property type="term" value="F:oxidoreductase activity, acting on paired donors, with incorporation or reduction of molecular oxygen"/>
    <property type="evidence" value="ECO:0007669"/>
    <property type="project" value="InterPro"/>
</dbReference>
<organism evidence="3 4">
    <name type="scientific">Amycolatopsis camponoti</name>
    <dbReference type="NCBI Taxonomy" id="2606593"/>
    <lineage>
        <taxon>Bacteria</taxon>
        <taxon>Bacillati</taxon>
        <taxon>Actinomycetota</taxon>
        <taxon>Actinomycetes</taxon>
        <taxon>Pseudonocardiales</taxon>
        <taxon>Pseudonocardiaceae</taxon>
        <taxon>Amycolatopsis</taxon>
    </lineage>
</organism>
<dbReference type="CDD" id="cd01097">
    <property type="entry name" value="Tetrahydromethanopterin_reductase"/>
    <property type="match status" value="1"/>
</dbReference>
<evidence type="ECO:0000313" key="3">
    <source>
        <dbReference type="EMBL" id="VVJ20718.1"/>
    </source>
</evidence>
<keyword evidence="1" id="KW-0560">Oxidoreductase</keyword>
<dbReference type="Gene3D" id="3.20.20.30">
    <property type="entry name" value="Luciferase-like domain"/>
    <property type="match status" value="1"/>
</dbReference>
<protein>
    <recommendedName>
        <fullName evidence="2">Luciferase-like domain-containing protein</fullName>
    </recommendedName>
</protein>
<proteinExistence type="predicted"/>
<dbReference type="SUPFAM" id="SSF51679">
    <property type="entry name" value="Bacterial luciferase-like"/>
    <property type="match status" value="1"/>
</dbReference>
<feature type="domain" description="Luciferase-like" evidence="2">
    <location>
        <begin position="17"/>
        <end position="342"/>
    </location>
</feature>
<dbReference type="Pfam" id="PF00296">
    <property type="entry name" value="Bac_luciferase"/>
    <property type="match status" value="1"/>
</dbReference>
<dbReference type="InterPro" id="IPR036661">
    <property type="entry name" value="Luciferase-like_sf"/>
</dbReference>
<dbReference type="InterPro" id="IPR050564">
    <property type="entry name" value="F420-G6PD/mer"/>
</dbReference>
<keyword evidence="4" id="KW-1185">Reference proteome</keyword>